<evidence type="ECO:0000313" key="2">
    <source>
        <dbReference type="EMBL" id="KAI3428072.1"/>
    </source>
</evidence>
<reference evidence="2" key="2">
    <citation type="submission" date="2020-11" db="EMBL/GenBank/DDBJ databases">
        <authorList>
            <person name="Cecchin M."/>
            <person name="Marcolungo L."/>
            <person name="Rossato M."/>
            <person name="Girolomoni L."/>
            <person name="Cosentino E."/>
            <person name="Cuine S."/>
            <person name="Li-Beisson Y."/>
            <person name="Delledonne M."/>
            <person name="Ballottari M."/>
        </authorList>
    </citation>
    <scope>NUCLEOTIDE SEQUENCE</scope>
    <source>
        <strain evidence="2">211/11P</strain>
        <tissue evidence="2">Whole cell</tissue>
    </source>
</reference>
<dbReference type="PANTHER" id="PTHR47176">
    <property type="entry name" value="OSJNBA0020J04.13 PROTEIN"/>
    <property type="match status" value="1"/>
</dbReference>
<dbReference type="SUPFAM" id="SSF51556">
    <property type="entry name" value="Metallo-dependent hydrolases"/>
    <property type="match status" value="1"/>
</dbReference>
<reference evidence="2" key="1">
    <citation type="journal article" date="2019" name="Plant J.">
        <title>Chlorella vulgaris genome assembly and annotation reveals the molecular basis for metabolic acclimation to high light conditions.</title>
        <authorList>
            <person name="Cecchin M."/>
            <person name="Marcolungo L."/>
            <person name="Rossato M."/>
            <person name="Girolomoni L."/>
            <person name="Cosentino E."/>
            <person name="Cuine S."/>
            <person name="Li-Beisson Y."/>
            <person name="Delledonne M."/>
            <person name="Ballottari M."/>
        </authorList>
    </citation>
    <scope>NUCLEOTIDE SEQUENCE</scope>
    <source>
        <strain evidence="2">211/11P</strain>
    </source>
</reference>
<dbReference type="InterPro" id="IPR001130">
    <property type="entry name" value="TatD-like"/>
</dbReference>
<keyword evidence="1" id="KW-0479">Metal-binding</keyword>
<dbReference type="GO" id="GO:0046872">
    <property type="term" value="F:metal ion binding"/>
    <property type="evidence" value="ECO:0007669"/>
    <property type="project" value="UniProtKB-KW"/>
</dbReference>
<name>A0A9D4TK84_CHLVU</name>
<keyword evidence="3" id="KW-1185">Reference proteome</keyword>
<feature type="binding site" evidence="1">
    <location>
        <position position="207"/>
    </location>
    <ligand>
        <name>a divalent metal cation</name>
        <dbReference type="ChEBI" id="CHEBI:60240"/>
        <label>1</label>
    </ligand>
</feature>
<evidence type="ECO:0008006" key="4">
    <source>
        <dbReference type="Google" id="ProtNLM"/>
    </source>
</evidence>
<dbReference type="EMBL" id="SIDB01000009">
    <property type="protein sequence ID" value="KAI3428072.1"/>
    <property type="molecule type" value="Genomic_DNA"/>
</dbReference>
<comment type="caution">
    <text evidence="2">The sequence shown here is derived from an EMBL/GenBank/DDBJ whole genome shotgun (WGS) entry which is preliminary data.</text>
</comment>
<dbReference type="AlphaFoldDB" id="A0A9D4TK84"/>
<dbReference type="Proteomes" id="UP001055712">
    <property type="component" value="Unassembled WGS sequence"/>
</dbReference>
<feature type="binding site" evidence="1">
    <location>
        <position position="7"/>
    </location>
    <ligand>
        <name>a divalent metal cation</name>
        <dbReference type="ChEBI" id="CHEBI:60240"/>
        <label>1</label>
    </ligand>
</feature>
<feature type="binding site" evidence="1">
    <location>
        <position position="94"/>
    </location>
    <ligand>
        <name>a divalent metal cation</name>
        <dbReference type="ChEBI" id="CHEBI:60240"/>
        <label>1</label>
    </ligand>
</feature>
<organism evidence="2 3">
    <name type="scientific">Chlorella vulgaris</name>
    <name type="common">Green alga</name>
    <dbReference type="NCBI Taxonomy" id="3077"/>
    <lineage>
        <taxon>Eukaryota</taxon>
        <taxon>Viridiplantae</taxon>
        <taxon>Chlorophyta</taxon>
        <taxon>core chlorophytes</taxon>
        <taxon>Trebouxiophyceae</taxon>
        <taxon>Chlorellales</taxon>
        <taxon>Chlorellaceae</taxon>
        <taxon>Chlorella clade</taxon>
        <taxon>Chlorella</taxon>
    </lineage>
</organism>
<proteinExistence type="predicted"/>
<dbReference type="Pfam" id="PF01026">
    <property type="entry name" value="TatD_DNase"/>
    <property type="match status" value="1"/>
</dbReference>
<feature type="binding site" evidence="1">
    <location>
        <position position="132"/>
    </location>
    <ligand>
        <name>a divalent metal cation</name>
        <dbReference type="ChEBI" id="CHEBI:60240"/>
        <label>2</label>
    </ligand>
</feature>
<evidence type="ECO:0000313" key="3">
    <source>
        <dbReference type="Proteomes" id="UP001055712"/>
    </source>
</evidence>
<accession>A0A9D4TK84</accession>
<dbReference type="InterPro" id="IPR032466">
    <property type="entry name" value="Metal_Hydrolase"/>
</dbReference>
<dbReference type="OrthoDB" id="6079689at2759"/>
<dbReference type="PANTHER" id="PTHR47176:SF1">
    <property type="entry name" value="OS04G0577500 PROTEIN"/>
    <property type="match status" value="1"/>
</dbReference>
<dbReference type="PIRSF" id="PIRSF005902">
    <property type="entry name" value="DNase_TatD"/>
    <property type="match status" value="1"/>
</dbReference>
<gene>
    <name evidence="2" type="ORF">D9Q98_006456</name>
</gene>
<dbReference type="Gene3D" id="3.20.20.140">
    <property type="entry name" value="Metal-dependent hydrolases"/>
    <property type="match status" value="1"/>
</dbReference>
<dbReference type="GO" id="GO:0016788">
    <property type="term" value="F:hydrolase activity, acting on ester bonds"/>
    <property type="evidence" value="ECO:0007669"/>
    <property type="project" value="InterPro"/>
</dbReference>
<evidence type="ECO:0000256" key="1">
    <source>
        <dbReference type="PIRSR" id="PIRSR005902-1"/>
    </source>
</evidence>
<feature type="binding site" evidence="1">
    <location>
        <position position="9"/>
    </location>
    <ligand>
        <name>a divalent metal cation</name>
        <dbReference type="ChEBI" id="CHEBI:60240"/>
        <label>1</label>
    </ligand>
</feature>
<feature type="binding site" evidence="1">
    <location>
        <position position="156"/>
    </location>
    <ligand>
        <name>a divalent metal cation</name>
        <dbReference type="ChEBI" id="CHEBI:60240"/>
        <label>2</label>
    </ligand>
</feature>
<sequence length="286" mass="31071">MQLFDAHCHLQDERLGTLQDVVQEAASKGVQQLACNGCWAGDDWARVAAAAAEHPAAIVPNFGLHPWWLAQRSPGWLQQLREMLVAYPRAGLGECGLDRGPRGPAVEWAVQLEAFEQQLQLAQELLRPVSIHCVKAYGAVNDVLRRLNITVPVVLHSWTGAVEMTTTLLQLPNVHVSLSGHITKLAPHKAVPMIRAVPLERLLLESDSPDGLLQLSPAWLAELPSLRSLPQQLADAGLLEVNRPCVLPWTLQLVAAALCKPAEEVAGATYANAQRVFRTSGSSGMT</sequence>
<protein>
    <recommendedName>
        <fullName evidence="4">TatD related DNase</fullName>
    </recommendedName>
</protein>
<dbReference type="CDD" id="cd01310">
    <property type="entry name" value="TatD_DNAse"/>
    <property type="match status" value="1"/>
</dbReference>